<dbReference type="STRING" id="1137991.SAMN05660642_02456"/>
<sequence>MALYTAKFPGSRSYEAEIDRAVDWIEAASGEGPVVLAGDFNSPITTTQKQYDQVARRLDNLGLVDVYRTARDLEHGEPPVEATYYHHRRRERGFHIDHIWLPADWADGAKVDVGDFDTWIAPGLSDHVPVTAHLDDSRFMATL</sequence>
<accession>A0A1G9T1P5</accession>
<dbReference type="SUPFAM" id="SSF56219">
    <property type="entry name" value="DNase I-like"/>
    <property type="match status" value="1"/>
</dbReference>
<evidence type="ECO:0000313" key="3">
    <source>
        <dbReference type="Proteomes" id="UP000198680"/>
    </source>
</evidence>
<protein>
    <submittedName>
        <fullName evidence="2">Endonuclease/Exonuclease/phosphatase family protein</fullName>
    </submittedName>
</protein>
<feature type="domain" description="Endonuclease/exonuclease/phosphatase" evidence="1">
    <location>
        <begin position="16"/>
        <end position="127"/>
    </location>
</feature>
<keyword evidence="2" id="KW-0255">Endonuclease</keyword>
<name>A0A1G9T1P5_9ACTN</name>
<dbReference type="AlphaFoldDB" id="A0A1G9T1P5"/>
<keyword evidence="3" id="KW-1185">Reference proteome</keyword>
<gene>
    <name evidence="2" type="ORF">SAMN05660642_02456</name>
</gene>
<evidence type="ECO:0000259" key="1">
    <source>
        <dbReference type="Pfam" id="PF03372"/>
    </source>
</evidence>
<keyword evidence="2" id="KW-0269">Exonuclease</keyword>
<dbReference type="GO" id="GO:0004527">
    <property type="term" value="F:exonuclease activity"/>
    <property type="evidence" value="ECO:0007669"/>
    <property type="project" value="UniProtKB-KW"/>
</dbReference>
<dbReference type="InterPro" id="IPR036691">
    <property type="entry name" value="Endo/exonu/phosph_ase_sf"/>
</dbReference>
<dbReference type="EMBL" id="FNHE01000005">
    <property type="protein sequence ID" value="SDM41538.1"/>
    <property type="molecule type" value="Genomic_DNA"/>
</dbReference>
<organism evidence="2 3">
    <name type="scientific">Geodermatophilus siccatus</name>
    <dbReference type="NCBI Taxonomy" id="1137991"/>
    <lineage>
        <taxon>Bacteria</taxon>
        <taxon>Bacillati</taxon>
        <taxon>Actinomycetota</taxon>
        <taxon>Actinomycetes</taxon>
        <taxon>Geodermatophilales</taxon>
        <taxon>Geodermatophilaceae</taxon>
        <taxon>Geodermatophilus</taxon>
    </lineage>
</organism>
<dbReference type="Proteomes" id="UP000198680">
    <property type="component" value="Unassembled WGS sequence"/>
</dbReference>
<keyword evidence="2" id="KW-0378">Hydrolase</keyword>
<evidence type="ECO:0000313" key="2">
    <source>
        <dbReference type="EMBL" id="SDM41538.1"/>
    </source>
</evidence>
<dbReference type="GO" id="GO:0004519">
    <property type="term" value="F:endonuclease activity"/>
    <property type="evidence" value="ECO:0007669"/>
    <property type="project" value="UniProtKB-KW"/>
</dbReference>
<proteinExistence type="predicted"/>
<dbReference type="InterPro" id="IPR005135">
    <property type="entry name" value="Endo/exonuclease/phosphatase"/>
</dbReference>
<dbReference type="Gene3D" id="3.60.10.10">
    <property type="entry name" value="Endonuclease/exonuclease/phosphatase"/>
    <property type="match status" value="1"/>
</dbReference>
<dbReference type="Pfam" id="PF03372">
    <property type="entry name" value="Exo_endo_phos"/>
    <property type="match status" value="1"/>
</dbReference>
<reference evidence="3" key="1">
    <citation type="submission" date="2016-10" db="EMBL/GenBank/DDBJ databases">
        <authorList>
            <person name="Varghese N."/>
            <person name="Submissions S."/>
        </authorList>
    </citation>
    <scope>NUCLEOTIDE SEQUENCE [LARGE SCALE GENOMIC DNA]</scope>
    <source>
        <strain evidence="3">DSM 45419</strain>
    </source>
</reference>
<keyword evidence="2" id="KW-0540">Nuclease</keyword>